<dbReference type="Proteomes" id="UP001208689">
    <property type="component" value="Chromosome"/>
</dbReference>
<feature type="domain" description="Inosine monophosphate cyclohydrolase-like" evidence="1">
    <location>
        <begin position="25"/>
        <end position="233"/>
    </location>
</feature>
<dbReference type="InterPro" id="IPR020600">
    <property type="entry name" value="IMP_cyclohydrolase-like"/>
</dbReference>
<dbReference type="Pfam" id="PF07826">
    <property type="entry name" value="IMP_cyclohyd"/>
    <property type="match status" value="1"/>
</dbReference>
<accession>A0ABY6HST6</accession>
<sequence length="247" mass="28281">MSFPEQHIFNENPITNLKSLKANAYSGRGLIIGRSPNGQSLIQIYWIGGRSVNSQNRVFYQDEQNFVRTKAFDESKLTDPSLIIYFPIKHLQDWHIISNGDQTETIYEALQNGKSFEDALNMRKYEPDPPNFTPRISGIGYSSSKHVGYTLSILKSFQNKPEYALRHYYNYKKSIPGLGHAITTYKSNGNPLPSFYGEPFVVEIFDDITQNIDTFWNALNPETRVALLVKMVDLSTKNITIEIKNKN</sequence>
<dbReference type="InterPro" id="IPR036795">
    <property type="entry name" value="IMP_cyclohydrolase-like_sf"/>
</dbReference>
<evidence type="ECO:0000313" key="2">
    <source>
        <dbReference type="EMBL" id="UYP46569.1"/>
    </source>
</evidence>
<dbReference type="Gene3D" id="3.60.20.20">
    <property type="entry name" value="Inosine monophosphate cyclohydrolase-like"/>
    <property type="match status" value="1"/>
</dbReference>
<keyword evidence="3" id="KW-1185">Reference proteome</keyword>
<evidence type="ECO:0000313" key="3">
    <source>
        <dbReference type="Proteomes" id="UP001208689"/>
    </source>
</evidence>
<organism evidence="2 3">
    <name type="scientific">Candidatus Lokiarchaeum ossiferum</name>
    <dbReference type="NCBI Taxonomy" id="2951803"/>
    <lineage>
        <taxon>Archaea</taxon>
        <taxon>Promethearchaeati</taxon>
        <taxon>Promethearchaeota</taxon>
        <taxon>Promethearchaeia</taxon>
        <taxon>Promethearchaeales</taxon>
        <taxon>Promethearchaeaceae</taxon>
        <taxon>Candidatus Lokiarchaeum</taxon>
    </lineage>
</organism>
<reference evidence="2" key="1">
    <citation type="submission" date="2022-09" db="EMBL/GenBank/DDBJ databases">
        <title>Actin cytoskeleton and complex cell architecture in an #Asgard archaeon.</title>
        <authorList>
            <person name="Ponce Toledo R.I."/>
            <person name="Schleper C."/>
            <person name="Rodrigues Oliveira T."/>
            <person name="Wollweber F."/>
            <person name="Xu J."/>
            <person name="Rittmann S."/>
            <person name="Klingl A."/>
            <person name="Pilhofer M."/>
        </authorList>
    </citation>
    <scope>NUCLEOTIDE SEQUENCE</scope>
    <source>
        <strain evidence="2">B-35</strain>
    </source>
</reference>
<dbReference type="EMBL" id="CP104013">
    <property type="protein sequence ID" value="UYP46569.1"/>
    <property type="molecule type" value="Genomic_DNA"/>
</dbReference>
<gene>
    <name evidence="2" type="ORF">NEF87_002854</name>
</gene>
<proteinExistence type="predicted"/>
<protein>
    <recommendedName>
        <fullName evidence="1">Inosine monophosphate cyclohydrolase-like domain-containing protein</fullName>
    </recommendedName>
</protein>
<name>A0ABY6HST6_9ARCH</name>
<dbReference type="SUPFAM" id="SSF75569">
    <property type="entry name" value="Archaeal IMP cyclohydrolase PurO"/>
    <property type="match status" value="1"/>
</dbReference>
<evidence type="ECO:0000259" key="1">
    <source>
        <dbReference type="Pfam" id="PF07826"/>
    </source>
</evidence>